<comment type="function">
    <text evidence="10">Cell wall formation. Catalyzes the transfer of a GlcNAc subunit on undecaprenyl-pyrophosphoryl-MurNAc-pentapeptide (lipid intermediate I) to form undecaprenyl-pyrophosphoryl-MurNAc-(pentapeptide)GlcNAc (lipid intermediate II).</text>
</comment>
<comment type="caution">
    <text evidence="10">Lacks conserved residue(s) required for the propagation of feature annotation.</text>
</comment>
<comment type="subcellular location">
    <subcellularLocation>
        <location evidence="10">Cell membrane</location>
        <topology evidence="10">Peripheral membrane protein</topology>
        <orientation evidence="10">Cytoplasmic side</orientation>
    </subcellularLocation>
</comment>
<evidence type="ECO:0000256" key="1">
    <source>
        <dbReference type="ARBA" id="ARBA00022475"/>
    </source>
</evidence>
<dbReference type="EMBL" id="MFEC01000019">
    <property type="protein sequence ID" value="OGE71107.1"/>
    <property type="molecule type" value="Genomic_DNA"/>
</dbReference>
<evidence type="ECO:0000256" key="5">
    <source>
        <dbReference type="ARBA" id="ARBA00022960"/>
    </source>
</evidence>
<gene>
    <name evidence="10" type="primary">murG</name>
    <name evidence="14" type="ORF">A2617_04205</name>
</gene>
<feature type="transmembrane region" description="Helical" evidence="11">
    <location>
        <begin position="69"/>
        <end position="92"/>
    </location>
</feature>
<accession>A0A1F5N0F1</accession>
<feature type="domain" description="Glycosyltransferase family 28 N-terminal" evidence="12">
    <location>
        <begin position="6"/>
        <end position="145"/>
    </location>
</feature>
<dbReference type="PANTHER" id="PTHR21015">
    <property type="entry name" value="UDP-N-ACETYLGLUCOSAMINE--N-ACETYLMURAMYL-(PENTAPEPTIDE) PYROPHOSPHORYL-UNDECAPRENOL N-ACETYLGLUCOSAMINE TRANSFERASE 1"/>
    <property type="match status" value="1"/>
</dbReference>
<comment type="similarity">
    <text evidence="10">Belongs to the glycosyltransferase 28 family. MurG subfamily.</text>
</comment>
<evidence type="ECO:0000259" key="12">
    <source>
        <dbReference type="Pfam" id="PF03033"/>
    </source>
</evidence>
<sequence length="370" mass="41038">MKIAITGTHFTPAQAVIEELMKYSNMEIFYLGRNTTREGDKSASVESNVLPKLGIKFFPIISGRLQRVLTLYTIPSLLKIPIGFIQSFFLLLTYKPDVVLSFGGYISVPVVFSAWLLSIPIITHEQTIVRGLSYKITSLFANKMAVSFKTGLVGERTIVTGNPMRAGILKSTLPSYKIKRLFQKARQQKKPVIFITGGNQGSHIINQTVLEALPALTLKAVIVLQTGDSKFHDFEDAKSKQCEELLTEKWIETQDFGYILKHAHLVVGRSGINTLLECAMFGTPALLIPYPYLQGDEQMVNARFFESLGLAKILPQKDLNSETLISSISSMLENIEKLKKQAVAAKSIVTPDAAKRLAQETLLLATKADE</sequence>
<protein>
    <recommendedName>
        <fullName evidence="10">UDP-N-acetylglucosamine--N-acetylmuramyl-(pentapeptide) pyrophosphoryl-undecaprenol N-acetylglucosamine transferase</fullName>
        <ecNumber evidence="10">2.4.1.227</ecNumber>
    </recommendedName>
    <alternativeName>
        <fullName evidence="10">Undecaprenyl-PP-MurNAc-pentapeptide-UDPGlcNAc GlcNAc transferase</fullName>
    </alternativeName>
</protein>
<reference evidence="14 15" key="1">
    <citation type="journal article" date="2016" name="Nat. Commun.">
        <title>Thousands of microbial genomes shed light on interconnected biogeochemical processes in an aquifer system.</title>
        <authorList>
            <person name="Anantharaman K."/>
            <person name="Brown C.T."/>
            <person name="Hug L.A."/>
            <person name="Sharon I."/>
            <person name="Castelle C.J."/>
            <person name="Probst A.J."/>
            <person name="Thomas B.C."/>
            <person name="Singh A."/>
            <person name="Wilkins M.J."/>
            <person name="Karaoz U."/>
            <person name="Brodie E.L."/>
            <person name="Williams K.H."/>
            <person name="Hubbard S.S."/>
            <person name="Banfield J.F."/>
        </authorList>
    </citation>
    <scope>NUCLEOTIDE SEQUENCE [LARGE SCALE GENOMIC DNA]</scope>
</reference>
<dbReference type="Proteomes" id="UP000177135">
    <property type="component" value="Unassembled WGS sequence"/>
</dbReference>
<dbReference type="InterPro" id="IPR007235">
    <property type="entry name" value="Glyco_trans_28_C"/>
</dbReference>
<keyword evidence="7 10" id="KW-0472">Membrane</keyword>
<dbReference type="GO" id="GO:0005886">
    <property type="term" value="C:plasma membrane"/>
    <property type="evidence" value="ECO:0007669"/>
    <property type="project" value="UniProtKB-SubCell"/>
</dbReference>
<dbReference type="GO" id="GO:0071555">
    <property type="term" value="P:cell wall organization"/>
    <property type="evidence" value="ECO:0007669"/>
    <property type="project" value="UniProtKB-KW"/>
</dbReference>
<evidence type="ECO:0000256" key="10">
    <source>
        <dbReference type="HAMAP-Rule" id="MF_00033"/>
    </source>
</evidence>
<dbReference type="GO" id="GO:0051991">
    <property type="term" value="F:UDP-N-acetyl-D-glucosamine:N-acetylmuramoyl-L-alanyl-D-glutamyl-meso-2,6-diaminopimelyl-D-alanyl-D-alanine-diphosphoundecaprenol 4-beta-N-acetylglucosaminlytransferase activity"/>
    <property type="evidence" value="ECO:0007669"/>
    <property type="project" value="RHEA"/>
</dbReference>
<feature type="domain" description="Glycosyl transferase family 28 C-terminal" evidence="13">
    <location>
        <begin position="192"/>
        <end position="356"/>
    </location>
</feature>
<evidence type="ECO:0000256" key="6">
    <source>
        <dbReference type="ARBA" id="ARBA00022984"/>
    </source>
</evidence>
<keyword evidence="2 10" id="KW-0132">Cell division</keyword>
<dbReference type="AlphaFoldDB" id="A0A1F5N0F1"/>
<keyword evidence="9 10" id="KW-0961">Cell wall biogenesis/degradation</keyword>
<evidence type="ECO:0000256" key="3">
    <source>
        <dbReference type="ARBA" id="ARBA00022676"/>
    </source>
</evidence>
<dbReference type="PANTHER" id="PTHR21015:SF22">
    <property type="entry name" value="GLYCOSYLTRANSFERASE"/>
    <property type="match status" value="1"/>
</dbReference>
<dbReference type="HAMAP" id="MF_00033">
    <property type="entry name" value="MurG"/>
    <property type="match status" value="1"/>
</dbReference>
<dbReference type="Gene3D" id="3.40.50.2000">
    <property type="entry name" value="Glycogen Phosphorylase B"/>
    <property type="match status" value="2"/>
</dbReference>
<keyword evidence="11" id="KW-1133">Transmembrane helix</keyword>
<dbReference type="UniPathway" id="UPA00219"/>
<keyword evidence="11" id="KW-0812">Transmembrane</keyword>
<dbReference type="SUPFAM" id="SSF53756">
    <property type="entry name" value="UDP-Glycosyltransferase/glycogen phosphorylase"/>
    <property type="match status" value="1"/>
</dbReference>
<dbReference type="GO" id="GO:0009252">
    <property type="term" value="P:peptidoglycan biosynthetic process"/>
    <property type="evidence" value="ECO:0007669"/>
    <property type="project" value="UniProtKB-UniRule"/>
</dbReference>
<evidence type="ECO:0000256" key="9">
    <source>
        <dbReference type="ARBA" id="ARBA00023316"/>
    </source>
</evidence>
<evidence type="ECO:0000256" key="11">
    <source>
        <dbReference type="SAM" id="Phobius"/>
    </source>
</evidence>
<evidence type="ECO:0000256" key="8">
    <source>
        <dbReference type="ARBA" id="ARBA00023306"/>
    </source>
</evidence>
<dbReference type="EC" id="2.4.1.227" evidence="10"/>
<comment type="pathway">
    <text evidence="10">Cell wall biogenesis; peptidoglycan biosynthesis.</text>
</comment>
<feature type="binding site" evidence="10">
    <location>
        <position position="298"/>
    </location>
    <ligand>
        <name>UDP-N-acetyl-alpha-D-glucosamine</name>
        <dbReference type="ChEBI" id="CHEBI:57705"/>
    </ligand>
</feature>
<dbReference type="GO" id="GO:0008360">
    <property type="term" value="P:regulation of cell shape"/>
    <property type="evidence" value="ECO:0007669"/>
    <property type="project" value="UniProtKB-KW"/>
</dbReference>
<comment type="catalytic activity">
    <reaction evidence="10">
        <text>di-trans,octa-cis-undecaprenyl diphospho-N-acetyl-alpha-D-muramoyl-L-alanyl-D-glutamyl-meso-2,6-diaminopimeloyl-D-alanyl-D-alanine + UDP-N-acetyl-alpha-D-glucosamine = di-trans,octa-cis-undecaprenyl diphospho-[N-acetyl-alpha-D-glucosaminyl-(1-&gt;4)]-N-acetyl-alpha-D-muramoyl-L-alanyl-D-glutamyl-meso-2,6-diaminopimeloyl-D-alanyl-D-alanine + UDP + H(+)</text>
        <dbReference type="Rhea" id="RHEA:31227"/>
        <dbReference type="ChEBI" id="CHEBI:15378"/>
        <dbReference type="ChEBI" id="CHEBI:57705"/>
        <dbReference type="ChEBI" id="CHEBI:58223"/>
        <dbReference type="ChEBI" id="CHEBI:61387"/>
        <dbReference type="ChEBI" id="CHEBI:61388"/>
        <dbReference type="EC" id="2.4.1.227"/>
    </reaction>
</comment>
<feature type="transmembrane region" description="Helical" evidence="11">
    <location>
        <begin position="98"/>
        <end position="122"/>
    </location>
</feature>
<keyword evidence="5 10" id="KW-0133">Cell shape</keyword>
<keyword evidence="6 10" id="KW-0573">Peptidoglycan synthesis</keyword>
<dbReference type="GO" id="GO:0051301">
    <property type="term" value="P:cell division"/>
    <property type="evidence" value="ECO:0007669"/>
    <property type="project" value="UniProtKB-KW"/>
</dbReference>
<keyword evidence="1 10" id="KW-1003">Cell membrane</keyword>
<proteinExistence type="inferred from homology"/>
<feature type="binding site" evidence="10">
    <location>
        <position position="165"/>
    </location>
    <ligand>
        <name>UDP-N-acetyl-alpha-D-glucosamine</name>
        <dbReference type="ChEBI" id="CHEBI:57705"/>
    </ligand>
</feature>
<comment type="caution">
    <text evidence="14">The sequence shown here is derived from an EMBL/GenBank/DDBJ whole genome shotgun (WGS) entry which is preliminary data.</text>
</comment>
<keyword evidence="3 10" id="KW-0328">Glycosyltransferase</keyword>
<dbReference type="CDD" id="cd03785">
    <property type="entry name" value="GT28_MurG"/>
    <property type="match status" value="1"/>
</dbReference>
<keyword evidence="4 10" id="KW-0808">Transferase</keyword>
<dbReference type="InterPro" id="IPR004276">
    <property type="entry name" value="GlycoTrans_28_N"/>
</dbReference>
<evidence type="ECO:0000256" key="4">
    <source>
        <dbReference type="ARBA" id="ARBA00022679"/>
    </source>
</evidence>
<dbReference type="GO" id="GO:0005975">
    <property type="term" value="P:carbohydrate metabolic process"/>
    <property type="evidence" value="ECO:0007669"/>
    <property type="project" value="InterPro"/>
</dbReference>
<evidence type="ECO:0000259" key="13">
    <source>
        <dbReference type="Pfam" id="PF04101"/>
    </source>
</evidence>
<keyword evidence="8 10" id="KW-0131">Cell cycle</keyword>
<evidence type="ECO:0000256" key="7">
    <source>
        <dbReference type="ARBA" id="ARBA00023136"/>
    </source>
</evidence>
<dbReference type="InterPro" id="IPR006009">
    <property type="entry name" value="GlcNAc_MurG"/>
</dbReference>
<dbReference type="Pfam" id="PF04101">
    <property type="entry name" value="Glyco_tran_28_C"/>
    <property type="match status" value="1"/>
</dbReference>
<evidence type="ECO:0000256" key="2">
    <source>
        <dbReference type="ARBA" id="ARBA00022618"/>
    </source>
</evidence>
<evidence type="ECO:0000313" key="15">
    <source>
        <dbReference type="Proteomes" id="UP000177135"/>
    </source>
</evidence>
<organism evidence="14 15">
    <name type="scientific">Candidatus Daviesbacteria bacterium RIFOXYD1_FULL_41_10</name>
    <dbReference type="NCBI Taxonomy" id="1797801"/>
    <lineage>
        <taxon>Bacteria</taxon>
        <taxon>Candidatus Daviesiibacteriota</taxon>
    </lineage>
</organism>
<dbReference type="Pfam" id="PF03033">
    <property type="entry name" value="Glyco_transf_28"/>
    <property type="match status" value="1"/>
</dbReference>
<name>A0A1F5N0F1_9BACT</name>
<evidence type="ECO:0000313" key="14">
    <source>
        <dbReference type="EMBL" id="OGE71107.1"/>
    </source>
</evidence>
<dbReference type="GO" id="GO:0050511">
    <property type="term" value="F:undecaprenyldiphospho-muramoylpentapeptide beta-N-acetylglucosaminyltransferase activity"/>
    <property type="evidence" value="ECO:0007669"/>
    <property type="project" value="UniProtKB-UniRule"/>
</dbReference>